<dbReference type="PDB" id="3SC3">
    <property type="method" value="X-ray"/>
    <property type="resolution" value="3.00 A"/>
    <property type="chains" value="A/B=18-241"/>
</dbReference>
<dbReference type="InterPro" id="IPR020591">
    <property type="entry name" value="Chromosome_initiator_DnaA-like"/>
</dbReference>
<name>A1S6W5_SHEAM</name>
<proteinExistence type="evidence at protein level"/>
<dbReference type="KEGG" id="saz:Sama_1916"/>
<dbReference type="InterPro" id="IPR027417">
    <property type="entry name" value="P-loop_NTPase"/>
</dbReference>
<dbReference type="NCBIfam" id="NF005982">
    <property type="entry name" value="PRK08084.1"/>
    <property type="match status" value="1"/>
</dbReference>
<dbReference type="DNASU" id="4604166"/>
<dbReference type="SMR" id="A1S6W5"/>
<feature type="binding site" evidence="6">
    <location>
        <position position="65"/>
    </location>
    <ligand>
        <name>CDP</name>
        <dbReference type="ChEBI" id="CHEBI:58069"/>
    </ligand>
</feature>
<dbReference type="Proteomes" id="UP000009175">
    <property type="component" value="Chromosome"/>
</dbReference>
<feature type="binding site" evidence="6">
    <location>
        <position position="210"/>
    </location>
    <ligand>
        <name>CDP</name>
        <dbReference type="ChEBI" id="CHEBI:58069"/>
    </ligand>
</feature>
<evidence type="ECO:0000259" key="2">
    <source>
        <dbReference type="Pfam" id="PF00308"/>
    </source>
</evidence>
<dbReference type="STRING" id="326297.Sama_1916"/>
<dbReference type="SUPFAM" id="SSF52540">
    <property type="entry name" value="P-loop containing nucleoside triphosphate hydrolases"/>
    <property type="match status" value="1"/>
</dbReference>
<dbReference type="PANTHER" id="PTHR30050">
    <property type="entry name" value="CHROMOSOMAL REPLICATION INITIATOR PROTEIN DNAA"/>
    <property type="match status" value="1"/>
</dbReference>
<evidence type="ECO:0007829" key="7">
    <source>
        <dbReference type="PDB" id="3SC3"/>
    </source>
</evidence>
<feature type="binding site" evidence="6">
    <location>
        <position position="65"/>
    </location>
    <ligand>
        <name>Mg(2+)</name>
        <dbReference type="ChEBI" id="CHEBI:18420"/>
    </ligand>
</feature>
<dbReference type="GO" id="GO:0046872">
    <property type="term" value="F:metal ion binding"/>
    <property type="evidence" value="ECO:0007669"/>
    <property type="project" value="UniProtKB-KW"/>
</dbReference>
<sequence>MRSNRVTQHPPLQLSLPVHLPDDETFTSYYPAAGNDELIGALKSAASGDGVQAIYLWGPVKSGRTHLIHAACARANELERRSFYIPLGIHASISTALLEGLEQFDLICIDDVDAVAGHPLWEEAIFDLYNRVAEQKRGSLIVSASASPMEAGFVLPDLVSRMHWGLTYQLQPMMDDEKLAALQRRAAMRGLQLPEDVGRFLLNRMARDLRTLFDVLDRLDKASMVHQRKLTIPFVKEMLRL</sequence>
<dbReference type="Pfam" id="PF22688">
    <property type="entry name" value="Hda_lid"/>
    <property type="match status" value="1"/>
</dbReference>
<keyword evidence="1" id="KW-0235">DNA replication</keyword>
<reference evidence="7" key="3">
    <citation type="submission" date="2011-06" db="PDB data bank">
        <title>Crystal structure of a Putative DNA replication regulator Hda (Sama_1916) from SHEWANELLA AMAZONENSIS SB2B at 3.00 A resolution.</title>
        <authorList>
            <consortium name="Joint Center for Structural Genomics (JCSG)"/>
        </authorList>
    </citation>
    <scope>X-RAY CRYSTALLOGRAPHY (3.00 ANGSTROMS) OF 18-241</scope>
</reference>
<reference evidence="6" key="2">
    <citation type="journal article" date="2009" name="J. Mol. Biol.">
        <title>A structural basis for the regulatory inactivation of DnaA.</title>
        <authorList>
            <person name="Xu Q."/>
            <person name="McMullan D."/>
            <person name="Abdubek P."/>
            <person name="Astakhova T."/>
            <person name="Carlton D."/>
            <person name="Chen C."/>
            <person name="Chiu H.J."/>
            <person name="Clayton T."/>
            <person name="Das D."/>
            <person name="Deller M.C."/>
            <person name="Duan L."/>
            <person name="Elsliger M.A."/>
            <person name="Feuerhelm J."/>
            <person name="Hale J."/>
            <person name="Han G.W."/>
            <person name="Jaroszewski L."/>
            <person name="Jin K.K."/>
            <person name="Johnson H.A."/>
            <person name="Klock H.E."/>
            <person name="Knuth M.W."/>
            <person name="Kozbial P."/>
            <person name="Sri Krishna S."/>
            <person name="Kumar A."/>
            <person name="Marciano D."/>
            <person name="Miller M.D."/>
            <person name="Morse A.T."/>
            <person name="Nigoghossian E."/>
            <person name="Nopakun A."/>
            <person name="Okach L."/>
            <person name="Oommachen S."/>
            <person name="Paulsen J."/>
            <person name="Puckett C."/>
            <person name="Reyes R."/>
            <person name="Rife C.L."/>
            <person name="Sefcovic N."/>
            <person name="Trame C."/>
            <person name="van den Bedem H."/>
            <person name="Weekes D."/>
            <person name="Hodgson K.O."/>
            <person name="Wooley J."/>
            <person name="Deacon A.M."/>
            <person name="Godzik A."/>
            <person name="Lesley S.A."/>
            <person name="Wilson I.A."/>
        </authorList>
    </citation>
    <scope>X-RAY CRYSTALLOGRAPHY (1.75 ANGSTROMS) IN COMPLEX WITH CDP AND MG(2+)</scope>
</reference>
<dbReference type="GO" id="GO:0000166">
    <property type="term" value="F:nucleotide binding"/>
    <property type="evidence" value="ECO:0007669"/>
    <property type="project" value="UniProtKB-KW"/>
</dbReference>
<dbReference type="GO" id="GO:0032297">
    <property type="term" value="P:negative regulation of DNA-templated DNA replication initiation"/>
    <property type="evidence" value="ECO:0007669"/>
    <property type="project" value="InterPro"/>
</dbReference>
<dbReference type="NCBIfam" id="TIGR03420">
    <property type="entry name" value="DnaA_homol_Hda"/>
    <property type="match status" value="1"/>
</dbReference>
<dbReference type="PDBsum" id="3BOS"/>
<dbReference type="FunFam" id="1.10.8.60:FF:000024">
    <property type="entry name" value="DnaA regulatory inactivator Hda"/>
    <property type="match status" value="1"/>
</dbReference>
<dbReference type="InterPro" id="IPR013317">
    <property type="entry name" value="DnaA_dom"/>
</dbReference>
<keyword evidence="6" id="KW-0479">Metal-binding</keyword>
<evidence type="ECO:0000256" key="1">
    <source>
        <dbReference type="RuleBase" id="RU004227"/>
    </source>
</evidence>
<gene>
    <name evidence="4" type="ordered locus">Sama_1916</name>
</gene>
<protein>
    <submittedName>
        <fullName evidence="4">Regulatory inactivation of DnaA Hda protein</fullName>
    </submittedName>
</protein>
<dbReference type="InterPro" id="IPR055199">
    <property type="entry name" value="Hda_lid"/>
</dbReference>
<dbReference type="EMBL" id="CP000507">
    <property type="protein sequence ID" value="ABM00122.1"/>
    <property type="molecule type" value="Genomic_DNA"/>
</dbReference>
<dbReference type="PRINTS" id="PR00051">
    <property type="entry name" value="DNAA"/>
</dbReference>
<keyword evidence="6" id="KW-0547">Nucleotide-binding</keyword>
<dbReference type="GO" id="GO:0006270">
    <property type="term" value="P:DNA replication initiation"/>
    <property type="evidence" value="ECO:0007669"/>
    <property type="project" value="TreeGrafter"/>
</dbReference>
<evidence type="ECO:0007829" key="6">
    <source>
        <dbReference type="PDB" id="3BOS"/>
    </source>
</evidence>
<dbReference type="HOGENOM" id="CLU_072265_1_1_6"/>
<feature type="binding site" evidence="6">
    <location>
        <position position="185"/>
    </location>
    <ligand>
        <name>CDP</name>
        <dbReference type="ChEBI" id="CHEBI:58069"/>
    </ligand>
</feature>
<feature type="binding site" evidence="6">
    <location>
        <position position="61"/>
    </location>
    <ligand>
        <name>CDP</name>
        <dbReference type="ChEBI" id="CHEBI:58069"/>
    </ligand>
</feature>
<comment type="similarity">
    <text evidence="1">Belongs to the DnaA family.</text>
</comment>
<dbReference type="PDB" id="3BOS">
    <property type="method" value="X-ray"/>
    <property type="resolution" value="1.75 A"/>
    <property type="chains" value="A/B=1-241"/>
</dbReference>
<dbReference type="Pfam" id="PF00308">
    <property type="entry name" value="Bac_DnaA"/>
    <property type="match status" value="1"/>
</dbReference>
<dbReference type="PANTHER" id="PTHR30050:SF5">
    <property type="entry name" value="DNAA REGULATORY INACTIVATOR HDA"/>
    <property type="match status" value="1"/>
</dbReference>
<feature type="binding site" evidence="6">
    <location>
        <position position="62"/>
    </location>
    <ligand>
        <name>CDP</name>
        <dbReference type="ChEBI" id="CHEBI:58069"/>
    </ligand>
</feature>
<keyword evidence="6 7" id="KW-0002">3D-structure</keyword>
<reference evidence="4 5" key="1">
    <citation type="submission" date="2006-12" db="EMBL/GenBank/DDBJ databases">
        <title>Complete sequence of Shewanella amazonensis SB2B.</title>
        <authorList>
            <consortium name="US DOE Joint Genome Institute"/>
            <person name="Copeland A."/>
            <person name="Lucas S."/>
            <person name="Lapidus A."/>
            <person name="Barry K."/>
            <person name="Detter J.C."/>
            <person name="Glavina del Rio T."/>
            <person name="Hammon N."/>
            <person name="Israni S."/>
            <person name="Dalin E."/>
            <person name="Tice H."/>
            <person name="Pitluck S."/>
            <person name="Munk A.C."/>
            <person name="Brettin T."/>
            <person name="Bruce D."/>
            <person name="Han C."/>
            <person name="Tapia R."/>
            <person name="Gilna P."/>
            <person name="Schmutz J."/>
            <person name="Larimer F."/>
            <person name="Land M."/>
            <person name="Hauser L."/>
            <person name="Kyrpides N."/>
            <person name="Mikhailova N."/>
            <person name="Fredrickson J."/>
            <person name="Richardson P."/>
        </authorList>
    </citation>
    <scope>NUCLEOTIDE SEQUENCE [LARGE SCALE GENOMIC DNA]</scope>
    <source>
        <strain evidence="5">ATCC BAA-1098 / SB2B</strain>
    </source>
</reference>
<dbReference type="InterPro" id="IPR017788">
    <property type="entry name" value="Hda"/>
</dbReference>
<accession>A1S6W5</accession>
<keyword evidence="5" id="KW-1185">Reference proteome</keyword>
<evidence type="ECO:0000313" key="4">
    <source>
        <dbReference type="EMBL" id="ABM00122.1"/>
    </source>
</evidence>
<evidence type="ECO:0000259" key="3">
    <source>
        <dbReference type="Pfam" id="PF22688"/>
    </source>
</evidence>
<evidence type="ECO:0000313" key="5">
    <source>
        <dbReference type="Proteomes" id="UP000009175"/>
    </source>
</evidence>
<feature type="domain" description="Chromosomal replication initiator protein DnaA ATPAse" evidence="2">
    <location>
        <begin position="45"/>
        <end position="168"/>
    </location>
</feature>
<dbReference type="eggNOG" id="COG0593">
    <property type="taxonomic scope" value="Bacteria"/>
</dbReference>
<dbReference type="Gene3D" id="1.10.8.60">
    <property type="match status" value="1"/>
</dbReference>
<dbReference type="Gene3D" id="3.40.50.300">
    <property type="entry name" value="P-loop containing nucleotide triphosphate hydrolases"/>
    <property type="match status" value="1"/>
</dbReference>
<dbReference type="AlphaFoldDB" id="A1S6W5"/>
<feature type="domain" description="Hda lid" evidence="3">
    <location>
        <begin position="175"/>
        <end position="239"/>
    </location>
</feature>
<feature type="binding site" evidence="6">
    <location>
        <position position="64"/>
    </location>
    <ligand>
        <name>CDP</name>
        <dbReference type="ChEBI" id="CHEBI:58069"/>
    </ligand>
</feature>
<feature type="binding site" evidence="6">
    <location>
        <position position="63"/>
    </location>
    <ligand>
        <name>CDP</name>
        <dbReference type="ChEBI" id="CHEBI:58069"/>
    </ligand>
</feature>
<organism evidence="4 5">
    <name type="scientific">Shewanella amazonensis (strain ATCC BAA-1098 / SB2B)</name>
    <dbReference type="NCBI Taxonomy" id="326297"/>
    <lineage>
        <taxon>Bacteria</taxon>
        <taxon>Pseudomonadati</taxon>
        <taxon>Pseudomonadota</taxon>
        <taxon>Gammaproteobacteria</taxon>
        <taxon>Alteromonadales</taxon>
        <taxon>Shewanellaceae</taxon>
        <taxon>Shewanella</taxon>
    </lineage>
</organism>
<feature type="binding site" evidence="6">
    <location>
        <position position="30"/>
    </location>
    <ligand>
        <name>CDP</name>
        <dbReference type="ChEBI" id="CHEBI:58069"/>
    </ligand>
</feature>
<dbReference type="EvolutionaryTrace" id="A1S6W5"/>
<dbReference type="PDBsum" id="3SC3"/>
<feature type="binding site" evidence="6">
    <location>
        <position position="66"/>
    </location>
    <ligand>
        <name>CDP</name>
        <dbReference type="ChEBI" id="CHEBI:58069"/>
    </ligand>
</feature>